<evidence type="ECO:0008006" key="3">
    <source>
        <dbReference type="Google" id="ProtNLM"/>
    </source>
</evidence>
<organism evidence="2">
    <name type="scientific">Planktothricoides sp. SpSt-374</name>
    <dbReference type="NCBI Taxonomy" id="2282167"/>
    <lineage>
        <taxon>Bacteria</taxon>
        <taxon>Bacillati</taxon>
        <taxon>Cyanobacteriota</taxon>
        <taxon>Cyanophyceae</taxon>
        <taxon>Oscillatoriophycideae</taxon>
        <taxon>Oscillatoriales</taxon>
        <taxon>Oscillatoriaceae</taxon>
        <taxon>Planktothricoides</taxon>
    </lineage>
</organism>
<evidence type="ECO:0000313" key="2">
    <source>
        <dbReference type="EMBL" id="HGF99378.1"/>
    </source>
</evidence>
<gene>
    <name evidence="2" type="ORF">ENR15_01570</name>
</gene>
<dbReference type="EMBL" id="DSPX01000013">
    <property type="protein sequence ID" value="HGF99378.1"/>
    <property type="molecule type" value="Genomic_DNA"/>
</dbReference>
<reference evidence="2" key="1">
    <citation type="journal article" date="2020" name="mSystems">
        <title>Genome- and Community-Level Interaction Insights into Carbon Utilization and Element Cycling Functions of Hydrothermarchaeota in Hydrothermal Sediment.</title>
        <authorList>
            <person name="Zhou Z."/>
            <person name="Liu Y."/>
            <person name="Xu W."/>
            <person name="Pan J."/>
            <person name="Luo Z.H."/>
            <person name="Li M."/>
        </authorList>
    </citation>
    <scope>NUCLEOTIDE SEQUENCE [LARGE SCALE GENOMIC DNA]</scope>
    <source>
        <strain evidence="2">SpSt-374</strain>
    </source>
</reference>
<name>A0A7C3VEZ9_9CYAN</name>
<accession>A0A7C3VEZ9</accession>
<dbReference type="AlphaFoldDB" id="A0A7C3VEZ9"/>
<proteinExistence type="predicted"/>
<feature type="chain" id="PRO_5028287239" description="DUF1400 domain-containing protein" evidence="1">
    <location>
        <begin position="26"/>
        <end position="220"/>
    </location>
</feature>
<keyword evidence="1" id="KW-0732">Signal</keyword>
<evidence type="ECO:0000256" key="1">
    <source>
        <dbReference type="SAM" id="SignalP"/>
    </source>
</evidence>
<comment type="caution">
    <text evidence="2">The sequence shown here is derived from an EMBL/GenBank/DDBJ whole genome shotgun (WGS) entry which is preliminary data.</text>
</comment>
<sequence length="220" mass="24144">MLQKMPFVPVCLLSVALLAQTPAAAQLEAFQTSEPGQSPRINLLAQTTNFSDLVLTLQDLPNSFEAMPPTDLEQLRQDLTQEDFKVASVFAFMDANNFELVMGITTQIQSAAEQQDFDRTLNQPEVLQALLTEGLGQTEIKRQQPLTNLNNIGNSVGGVSLDVDLEGVPARLDIIAFRRDVVGAFVFVMYLNEETPVIPAPEVARKLDARVIKMLNTGAN</sequence>
<feature type="signal peptide" evidence="1">
    <location>
        <begin position="1"/>
        <end position="25"/>
    </location>
</feature>
<protein>
    <recommendedName>
        <fullName evidence="3">DUF1400 domain-containing protein</fullName>
    </recommendedName>
</protein>